<accession>A0ABW0FT85</accession>
<evidence type="ECO:0000313" key="1">
    <source>
        <dbReference type="EMBL" id="MFC5344401.1"/>
    </source>
</evidence>
<sequence>MTFLHRDMLPIPAPDEGRAGQAVLASATGCDLAEIAPFVRSLRAVFAGRIILIVERKPTLLAWLSTHGVEAVVAADRLLHWKPHPAVARFAVFAQLLQERRDIRQALVADIRTVVFQADPFRRPMDGLEFFTGAGGATPSASEMRVLETLMGQDLARDLGRRSRIADVVAGPSEAVLRFCRTVLLLCDRSRAGAGLDQAASHVVAHLGLAGGRIRPNFQRAAIASCGMRVEDGRILNPDDSSSPIVVGYRRGPDLAQHIDRRWGVPRDLSTGAGLRRAMRTFQTSFLGGALA</sequence>
<evidence type="ECO:0000313" key="2">
    <source>
        <dbReference type="Proteomes" id="UP001596152"/>
    </source>
</evidence>
<keyword evidence="2" id="KW-1185">Reference proteome</keyword>
<protein>
    <submittedName>
        <fullName evidence="1">Uncharacterized protein</fullName>
    </submittedName>
</protein>
<organism evidence="1 2">
    <name type="scientific">Brevundimonas staleyi</name>
    <dbReference type="NCBI Taxonomy" id="74326"/>
    <lineage>
        <taxon>Bacteria</taxon>
        <taxon>Pseudomonadati</taxon>
        <taxon>Pseudomonadota</taxon>
        <taxon>Alphaproteobacteria</taxon>
        <taxon>Caulobacterales</taxon>
        <taxon>Caulobacteraceae</taxon>
        <taxon>Brevundimonas</taxon>
    </lineage>
</organism>
<reference evidence="2" key="1">
    <citation type="journal article" date="2019" name="Int. J. Syst. Evol. Microbiol.">
        <title>The Global Catalogue of Microorganisms (GCM) 10K type strain sequencing project: providing services to taxonomists for standard genome sequencing and annotation.</title>
        <authorList>
            <consortium name="The Broad Institute Genomics Platform"/>
            <consortium name="The Broad Institute Genome Sequencing Center for Infectious Disease"/>
            <person name="Wu L."/>
            <person name="Ma J."/>
        </authorList>
    </citation>
    <scope>NUCLEOTIDE SEQUENCE [LARGE SCALE GENOMIC DNA]</scope>
    <source>
        <strain evidence="2">JCM 12125</strain>
    </source>
</reference>
<dbReference type="RefSeq" id="WP_374037036.1">
    <property type="nucleotide sequence ID" value="NZ_CP169082.1"/>
</dbReference>
<dbReference type="PROSITE" id="PS51257">
    <property type="entry name" value="PROKAR_LIPOPROTEIN"/>
    <property type="match status" value="1"/>
</dbReference>
<gene>
    <name evidence="1" type="ORF">ACFPIE_10770</name>
</gene>
<dbReference type="EMBL" id="JBHSLF010000020">
    <property type="protein sequence ID" value="MFC5344401.1"/>
    <property type="molecule type" value="Genomic_DNA"/>
</dbReference>
<comment type="caution">
    <text evidence="1">The sequence shown here is derived from an EMBL/GenBank/DDBJ whole genome shotgun (WGS) entry which is preliminary data.</text>
</comment>
<name>A0ABW0FT85_9CAUL</name>
<proteinExistence type="predicted"/>
<dbReference type="Proteomes" id="UP001596152">
    <property type="component" value="Unassembled WGS sequence"/>
</dbReference>